<reference evidence="3" key="1">
    <citation type="journal article" date="2014" name="Int. J. Syst. Evol. Microbiol.">
        <title>Complete genome sequence of Corynebacterium casei LMG S-19264T (=DSM 44701T), isolated from a smear-ripened cheese.</title>
        <authorList>
            <consortium name="US DOE Joint Genome Institute (JGI-PGF)"/>
            <person name="Walter F."/>
            <person name="Albersmeier A."/>
            <person name="Kalinowski J."/>
            <person name="Ruckert C."/>
        </authorList>
    </citation>
    <scope>NUCLEOTIDE SEQUENCE</scope>
    <source>
        <strain evidence="3">JCM 14719</strain>
    </source>
</reference>
<organism evidence="3 4">
    <name type="scientific">Calditerricola satsumensis</name>
    <dbReference type="NCBI Taxonomy" id="373054"/>
    <lineage>
        <taxon>Bacteria</taxon>
        <taxon>Bacillati</taxon>
        <taxon>Bacillota</taxon>
        <taxon>Bacilli</taxon>
        <taxon>Bacillales</taxon>
        <taxon>Bacillaceae</taxon>
        <taxon>Calditerricola</taxon>
    </lineage>
</organism>
<dbReference type="SUPFAM" id="SSF52418">
    <property type="entry name" value="Nucleoside phosphorylase/phosphoribosyltransferase catalytic domain"/>
    <property type="match status" value="1"/>
</dbReference>
<comment type="caution">
    <text evidence="3">The sequence shown here is derived from an EMBL/GenBank/DDBJ whole genome shotgun (WGS) entry which is preliminary data.</text>
</comment>
<keyword evidence="4" id="KW-1185">Reference proteome</keyword>
<proteinExistence type="predicted"/>
<evidence type="ECO:0000256" key="2">
    <source>
        <dbReference type="ARBA" id="ARBA00022679"/>
    </source>
</evidence>
<dbReference type="Gene3D" id="3.40.1030.10">
    <property type="entry name" value="Nucleoside phosphorylase/phosphoribosyltransferase catalytic domain"/>
    <property type="match status" value="1"/>
</dbReference>
<evidence type="ECO:0000256" key="1">
    <source>
        <dbReference type="ARBA" id="ARBA00022676"/>
    </source>
</evidence>
<evidence type="ECO:0008006" key="5">
    <source>
        <dbReference type="Google" id="ProtNLM"/>
    </source>
</evidence>
<sequence length="53" mass="5338">MVALNAGAALYVGGRAASLAEGVRLAKTLIDEGAAAAKLEELIRVSEVLARAS</sequence>
<name>A0A8J3B527_9BACI</name>
<dbReference type="InterPro" id="IPR035902">
    <property type="entry name" value="Nuc_phospho_transferase"/>
</dbReference>
<evidence type="ECO:0000313" key="3">
    <source>
        <dbReference type="EMBL" id="GGJ96125.1"/>
    </source>
</evidence>
<reference evidence="3" key="2">
    <citation type="submission" date="2020-09" db="EMBL/GenBank/DDBJ databases">
        <authorList>
            <person name="Sun Q."/>
            <person name="Ohkuma M."/>
        </authorList>
    </citation>
    <scope>NUCLEOTIDE SEQUENCE</scope>
    <source>
        <strain evidence="3">JCM 14719</strain>
    </source>
</reference>
<keyword evidence="2" id="KW-0808">Transferase</keyword>
<evidence type="ECO:0000313" key="4">
    <source>
        <dbReference type="Proteomes" id="UP000637720"/>
    </source>
</evidence>
<gene>
    <name evidence="3" type="ORF">GCM10007043_07470</name>
</gene>
<dbReference type="GO" id="GO:0016757">
    <property type="term" value="F:glycosyltransferase activity"/>
    <property type="evidence" value="ECO:0007669"/>
    <property type="project" value="UniProtKB-KW"/>
</dbReference>
<dbReference type="EMBL" id="BMOF01000010">
    <property type="protein sequence ID" value="GGJ96125.1"/>
    <property type="molecule type" value="Genomic_DNA"/>
</dbReference>
<dbReference type="AlphaFoldDB" id="A0A8J3B527"/>
<keyword evidence="1" id="KW-0328">Glycosyltransferase</keyword>
<dbReference type="Proteomes" id="UP000637720">
    <property type="component" value="Unassembled WGS sequence"/>
</dbReference>
<accession>A0A8J3B527</accession>
<protein>
    <recommendedName>
        <fullName evidence="5">Glycosyl transferase family 3 domain-containing protein</fullName>
    </recommendedName>
</protein>